<comment type="similarity">
    <text evidence="2">Belongs to the major facilitator superfamily. EmrB family.</text>
</comment>
<dbReference type="CDD" id="cd17321">
    <property type="entry name" value="MFS_MMR_MDR_like"/>
    <property type="match status" value="1"/>
</dbReference>
<feature type="transmembrane region" description="Helical" evidence="8">
    <location>
        <begin position="80"/>
        <end position="101"/>
    </location>
</feature>
<evidence type="ECO:0000313" key="11">
    <source>
        <dbReference type="Proteomes" id="UP000032675"/>
    </source>
</evidence>
<evidence type="ECO:0000256" key="8">
    <source>
        <dbReference type="SAM" id="Phobius"/>
    </source>
</evidence>
<dbReference type="PANTHER" id="PTHR42718">
    <property type="entry name" value="MAJOR FACILITATOR SUPERFAMILY MULTIDRUG TRANSPORTER MFSC"/>
    <property type="match status" value="1"/>
</dbReference>
<comment type="caution">
    <text evidence="10">The sequence shown here is derived from an EMBL/GenBank/DDBJ whole genome shotgun (WGS) entry which is preliminary data.</text>
</comment>
<feature type="transmembrane region" description="Helical" evidence="8">
    <location>
        <begin position="232"/>
        <end position="249"/>
    </location>
</feature>
<dbReference type="SUPFAM" id="SSF103473">
    <property type="entry name" value="MFS general substrate transporter"/>
    <property type="match status" value="1"/>
</dbReference>
<evidence type="ECO:0000256" key="4">
    <source>
        <dbReference type="ARBA" id="ARBA00022475"/>
    </source>
</evidence>
<dbReference type="GO" id="GO:0022857">
    <property type="term" value="F:transmembrane transporter activity"/>
    <property type="evidence" value="ECO:0007669"/>
    <property type="project" value="InterPro"/>
</dbReference>
<feature type="domain" description="Major facilitator superfamily (MFS) profile" evidence="9">
    <location>
        <begin position="14"/>
        <end position="466"/>
    </location>
</feature>
<accession>A0A0D6Q2I5</accession>
<sequence length="476" mass="49497">MTMTGSSAIHPRIVLGTCCLSLLLVMMDVTVVNVVLPSIRADMHGSFSTLQWVVDAYTLMVASLMLLVGSLADRFGRRRMFLLGIGLFCGGSALCGIARSVEMLVMARAVQGIGGSMLNPVALSILTNVYVEPRARAQAIGIWGATSGVALALGPVVGGILVHWVGWQAVFWVNVPIGLIAIVLTLRFVPESRGGRGRSIDAPGQLLAIVALAMVTSGLIEAHNYGWSSPTISGFLGFGALSVLGFVIVERRTASPLIDLRFFRAWPFSGAIVTAVLAFAIFSAFLFLNTLYLQDVRGLPALQAGLCTLPFALGSMTCAPLSGRLTGRYGARLPLLISAVGFGISALLLTGLDAHTPLWLLLVSYGLCGCGFGMCNAPITNSAISGMPRTQAGVAAAIASTSRQVGALLGIALGGALSAGSVRAGGVQWEEFPQATHVVWWCMAIAAAGIAGLGLVSTGIRAKESARQVAALLDSN</sequence>
<dbReference type="InterPro" id="IPR036259">
    <property type="entry name" value="MFS_trans_sf"/>
</dbReference>
<keyword evidence="3" id="KW-0813">Transport</keyword>
<feature type="transmembrane region" description="Helical" evidence="8">
    <location>
        <begin position="49"/>
        <end position="68"/>
    </location>
</feature>
<evidence type="ECO:0000256" key="5">
    <source>
        <dbReference type="ARBA" id="ARBA00022692"/>
    </source>
</evidence>
<feature type="transmembrane region" description="Helical" evidence="8">
    <location>
        <begin position="333"/>
        <end position="352"/>
    </location>
</feature>
<organism evidence="10 11">
    <name type="scientific">Komagataeibacter europaeus NBRC 3261</name>
    <dbReference type="NCBI Taxonomy" id="1234669"/>
    <lineage>
        <taxon>Bacteria</taxon>
        <taxon>Pseudomonadati</taxon>
        <taxon>Pseudomonadota</taxon>
        <taxon>Alphaproteobacteria</taxon>
        <taxon>Acetobacterales</taxon>
        <taxon>Acetobacteraceae</taxon>
        <taxon>Komagataeibacter</taxon>
    </lineage>
</organism>
<feature type="transmembrane region" description="Helical" evidence="8">
    <location>
        <begin position="358"/>
        <end position="379"/>
    </location>
</feature>
<keyword evidence="6 8" id="KW-1133">Transmembrane helix</keyword>
<dbReference type="InterPro" id="IPR004638">
    <property type="entry name" value="EmrB-like"/>
</dbReference>
<evidence type="ECO:0000313" key="10">
    <source>
        <dbReference type="EMBL" id="GAN97190.1"/>
    </source>
</evidence>
<dbReference type="Gene3D" id="1.20.1250.20">
    <property type="entry name" value="MFS general substrate transporter like domains"/>
    <property type="match status" value="1"/>
</dbReference>
<dbReference type="Gene3D" id="1.20.1720.10">
    <property type="entry name" value="Multidrug resistance protein D"/>
    <property type="match status" value="1"/>
</dbReference>
<dbReference type="PROSITE" id="PS50850">
    <property type="entry name" value="MFS"/>
    <property type="match status" value="1"/>
</dbReference>
<feature type="transmembrane region" description="Helical" evidence="8">
    <location>
        <begin position="299"/>
        <end position="321"/>
    </location>
</feature>
<dbReference type="Proteomes" id="UP000032675">
    <property type="component" value="Unassembled WGS sequence"/>
</dbReference>
<gene>
    <name evidence="10" type="ORF">Geu3261_0155_003</name>
</gene>
<feature type="transmembrane region" description="Helical" evidence="8">
    <location>
        <begin position="202"/>
        <end position="220"/>
    </location>
</feature>
<keyword evidence="4" id="KW-1003">Cell membrane</keyword>
<comment type="subcellular location">
    <subcellularLocation>
        <location evidence="1">Cell membrane</location>
        <topology evidence="1">Multi-pass membrane protein</topology>
    </subcellularLocation>
</comment>
<dbReference type="InterPro" id="IPR020846">
    <property type="entry name" value="MFS_dom"/>
</dbReference>
<dbReference type="GO" id="GO:0005886">
    <property type="term" value="C:plasma membrane"/>
    <property type="evidence" value="ECO:0007669"/>
    <property type="project" value="UniProtKB-SubCell"/>
</dbReference>
<evidence type="ECO:0000256" key="2">
    <source>
        <dbReference type="ARBA" id="ARBA00008537"/>
    </source>
</evidence>
<proteinExistence type="inferred from homology"/>
<name>A0A0D6Q2I5_KOMEU</name>
<reference evidence="10 11" key="1">
    <citation type="submission" date="2012-11" db="EMBL/GenBank/DDBJ databases">
        <title>Whole genome sequence of Gluconacetobacter europaeus NBRC3261.</title>
        <authorList>
            <person name="Azuma Y."/>
            <person name="Higashiura N."/>
            <person name="Hirakawa H."/>
            <person name="Matsushita K."/>
        </authorList>
    </citation>
    <scope>NUCLEOTIDE SEQUENCE [LARGE SCALE GENOMIC DNA]</scope>
    <source>
        <strain evidence="10 11">NBRC 3261</strain>
    </source>
</reference>
<feature type="transmembrane region" description="Helical" evidence="8">
    <location>
        <begin position="438"/>
        <end position="460"/>
    </location>
</feature>
<feature type="transmembrane region" description="Helical" evidence="8">
    <location>
        <begin position="270"/>
        <end position="293"/>
    </location>
</feature>
<dbReference type="PRINTS" id="PR01036">
    <property type="entry name" value="TCRTETB"/>
</dbReference>
<dbReference type="EMBL" id="BANI01000136">
    <property type="protein sequence ID" value="GAN97190.1"/>
    <property type="molecule type" value="Genomic_DNA"/>
</dbReference>
<dbReference type="PANTHER" id="PTHR42718:SF9">
    <property type="entry name" value="MAJOR FACILITATOR SUPERFAMILY MULTIDRUG TRANSPORTER MFSC"/>
    <property type="match status" value="1"/>
</dbReference>
<evidence type="ECO:0000259" key="9">
    <source>
        <dbReference type="PROSITE" id="PS50850"/>
    </source>
</evidence>
<keyword evidence="5 8" id="KW-0812">Transmembrane</keyword>
<evidence type="ECO:0000256" key="6">
    <source>
        <dbReference type="ARBA" id="ARBA00022989"/>
    </source>
</evidence>
<feature type="transmembrane region" description="Helical" evidence="8">
    <location>
        <begin position="171"/>
        <end position="190"/>
    </location>
</feature>
<feature type="transmembrane region" description="Helical" evidence="8">
    <location>
        <begin position="113"/>
        <end position="131"/>
    </location>
</feature>
<evidence type="ECO:0000256" key="1">
    <source>
        <dbReference type="ARBA" id="ARBA00004651"/>
    </source>
</evidence>
<keyword evidence="7 8" id="KW-0472">Membrane</keyword>
<evidence type="ECO:0000256" key="3">
    <source>
        <dbReference type="ARBA" id="ARBA00022448"/>
    </source>
</evidence>
<feature type="transmembrane region" description="Helical" evidence="8">
    <location>
        <begin position="405"/>
        <end position="426"/>
    </location>
</feature>
<evidence type="ECO:0000256" key="7">
    <source>
        <dbReference type="ARBA" id="ARBA00023136"/>
    </source>
</evidence>
<dbReference type="InterPro" id="IPR011701">
    <property type="entry name" value="MFS"/>
</dbReference>
<dbReference type="NCBIfam" id="TIGR00711">
    <property type="entry name" value="efflux_EmrB"/>
    <property type="match status" value="1"/>
</dbReference>
<dbReference type="AlphaFoldDB" id="A0A0D6Q2I5"/>
<dbReference type="Pfam" id="PF07690">
    <property type="entry name" value="MFS_1"/>
    <property type="match status" value="1"/>
</dbReference>
<feature type="transmembrane region" description="Helical" evidence="8">
    <location>
        <begin position="143"/>
        <end position="165"/>
    </location>
</feature>
<protein>
    <submittedName>
        <fullName evidence="10">Major facilitator superfamily multidrug resistance transporter EmrB/QacA</fullName>
    </submittedName>
</protein>